<dbReference type="SFLD" id="SFLDS00029">
    <property type="entry name" value="Radical_SAM"/>
    <property type="match status" value="1"/>
</dbReference>
<gene>
    <name evidence="7" type="ORF">HMPREF9624_00865</name>
</gene>
<keyword evidence="1" id="KW-0949">S-adenosyl-L-methionine</keyword>
<dbReference type="Gene3D" id="3.20.20.70">
    <property type="entry name" value="Aldolase class I"/>
    <property type="match status" value="1"/>
</dbReference>
<dbReference type="SFLD" id="SFLDF00310">
    <property type="entry name" value="oxygen-independent_coproporphy"/>
    <property type="match status" value="1"/>
</dbReference>
<evidence type="ECO:0000256" key="3">
    <source>
        <dbReference type="ARBA" id="ARBA00023004"/>
    </source>
</evidence>
<dbReference type="Pfam" id="PF04055">
    <property type="entry name" value="Radical_SAM"/>
    <property type="match status" value="1"/>
</dbReference>
<sequence>MIQIFLDEALLPFESDIRELCKAFYPGEDFQMHTPEGVRLMETTQEEKNALKRAKEQKSAVPVNKKSLKRKDTEKQNRILTEEGISDPSLFRLSLDLRGTKLSFIGNRTKDKSTVKAYLYKILQKKCGRSLPWGDLTGIRPVSLAGKLLKELKNESMQTKQEEIRFYQALKDEYCLEGEKAELLRFLALRERDILQKAEERSGVKIQDGFSIYIHIPFCPSKCAYCSFLSSPIGPFSDRISDYLEKVSEELDFALYEMGERRGKTLQSVYIGGGTPTALPEKALEDLLVLVEQKLLSSPYAKVLEYTVEAGRPDSLEGNKLALLKAHSVGRISINPQTFRQETLDLIGRKHSIESVIERFYEARELGFDNINMDLILGLPSERLSDVEESLLKIRELAPENLTVHSLAVKRAAKLKTEENKYRGAYQAGASSEEFPLERDFSLSYIPSWKKRESRTEMEWMMLSAMQTAEELSLYPYYLYRQKNMAGNLENIGFSKEGKECLYNIFMMEEKHTVFGVGAGSSSKILFGNGRLERVDNGKDFRSYMEHFTEYQEKKRRVLEELSRIQEQGKD</sequence>
<dbReference type="SFLD" id="SFLDG01065">
    <property type="entry name" value="anaerobic_coproporphyrinogen-I"/>
    <property type="match status" value="1"/>
</dbReference>
<dbReference type="HOGENOM" id="CLU_029256_1_0_9"/>
<evidence type="ECO:0000256" key="4">
    <source>
        <dbReference type="ARBA" id="ARBA00023014"/>
    </source>
</evidence>
<dbReference type="InterPro" id="IPR013785">
    <property type="entry name" value="Aldolase_TIM"/>
</dbReference>
<dbReference type="Proteomes" id="UP000003527">
    <property type="component" value="Unassembled WGS sequence"/>
</dbReference>
<name>G9WVD1_9FIRM</name>
<evidence type="ECO:0000256" key="1">
    <source>
        <dbReference type="ARBA" id="ARBA00022691"/>
    </source>
</evidence>
<keyword evidence="2" id="KW-0479">Metal-binding</keyword>
<feature type="domain" description="Radical SAM core" evidence="6">
    <location>
        <begin position="204"/>
        <end position="448"/>
    </location>
</feature>
<dbReference type="PROSITE" id="PS51918">
    <property type="entry name" value="RADICAL_SAM"/>
    <property type="match status" value="1"/>
</dbReference>
<organism evidence="7 8">
    <name type="scientific">Oribacterium asaccharolyticum ACB7</name>
    <dbReference type="NCBI Taxonomy" id="796944"/>
    <lineage>
        <taxon>Bacteria</taxon>
        <taxon>Bacillati</taxon>
        <taxon>Bacillota</taxon>
        <taxon>Clostridia</taxon>
        <taxon>Lachnospirales</taxon>
        <taxon>Lachnospiraceae</taxon>
        <taxon>Oribacterium</taxon>
    </lineage>
</organism>
<evidence type="ECO:0000259" key="6">
    <source>
        <dbReference type="PROSITE" id="PS51918"/>
    </source>
</evidence>
<protein>
    <recommendedName>
        <fullName evidence="6">Radical SAM core domain-containing protein</fullName>
    </recommendedName>
</protein>
<dbReference type="AlphaFoldDB" id="G9WVD1"/>
<dbReference type="PANTHER" id="PTHR13932:SF1">
    <property type="entry name" value="OXYGEN-INDEPENDENT COPROPORPHYRINOGEN-III OXIDASE-LIKE PROTEIN HEMZ"/>
    <property type="match status" value="1"/>
</dbReference>
<dbReference type="GO" id="GO:0003824">
    <property type="term" value="F:catalytic activity"/>
    <property type="evidence" value="ECO:0007669"/>
    <property type="project" value="InterPro"/>
</dbReference>
<accession>G9WVD1</accession>
<evidence type="ECO:0000313" key="7">
    <source>
        <dbReference type="EMBL" id="EHL11532.1"/>
    </source>
</evidence>
<evidence type="ECO:0000256" key="2">
    <source>
        <dbReference type="ARBA" id="ARBA00022723"/>
    </source>
</evidence>
<dbReference type="InterPro" id="IPR058240">
    <property type="entry name" value="rSAM_sf"/>
</dbReference>
<dbReference type="SUPFAM" id="SSF102114">
    <property type="entry name" value="Radical SAM enzymes"/>
    <property type="match status" value="1"/>
</dbReference>
<dbReference type="GO" id="GO:0051539">
    <property type="term" value="F:4 iron, 4 sulfur cluster binding"/>
    <property type="evidence" value="ECO:0007669"/>
    <property type="project" value="TreeGrafter"/>
</dbReference>
<dbReference type="SMART" id="SM00729">
    <property type="entry name" value="Elp3"/>
    <property type="match status" value="1"/>
</dbReference>
<dbReference type="CDD" id="cd01335">
    <property type="entry name" value="Radical_SAM"/>
    <property type="match status" value="1"/>
</dbReference>
<dbReference type="EMBL" id="AFZD01000017">
    <property type="protein sequence ID" value="EHL11532.1"/>
    <property type="molecule type" value="Genomic_DNA"/>
</dbReference>
<dbReference type="GO" id="GO:0046872">
    <property type="term" value="F:metal ion binding"/>
    <property type="evidence" value="ECO:0007669"/>
    <property type="project" value="UniProtKB-KW"/>
</dbReference>
<dbReference type="InterPro" id="IPR023995">
    <property type="entry name" value="HemZ"/>
</dbReference>
<comment type="caution">
    <text evidence="7">The sequence shown here is derived from an EMBL/GenBank/DDBJ whole genome shotgun (WGS) entry which is preliminary data.</text>
</comment>
<proteinExistence type="predicted"/>
<dbReference type="PANTHER" id="PTHR13932">
    <property type="entry name" value="COPROPORPHYRINIGEN III OXIDASE"/>
    <property type="match status" value="1"/>
</dbReference>
<reference evidence="7 8" key="1">
    <citation type="submission" date="2011-08" db="EMBL/GenBank/DDBJ databases">
        <title>The Genome Sequence of Oribacterium sp. ACB7.</title>
        <authorList>
            <consortium name="The Broad Institute Genome Sequencing Platform"/>
            <person name="Earl A."/>
            <person name="Ward D."/>
            <person name="Feldgarden M."/>
            <person name="Gevers D."/>
            <person name="Sizova M."/>
            <person name="Hazen A."/>
            <person name="Epstein S."/>
            <person name="Young S.K."/>
            <person name="Zeng Q."/>
            <person name="Gargeya S."/>
            <person name="Fitzgerald M."/>
            <person name="Haas B."/>
            <person name="Abouelleil A."/>
            <person name="Alvarado L."/>
            <person name="Arachchi H.M."/>
            <person name="Berlin A."/>
            <person name="Brown A."/>
            <person name="Chapman S.B."/>
            <person name="Chen Z."/>
            <person name="Dunbar C."/>
            <person name="Freedman E."/>
            <person name="Gearin G."/>
            <person name="Gellesch M."/>
            <person name="Goldberg J."/>
            <person name="Griggs A."/>
            <person name="Gujja S."/>
            <person name="Heiman D."/>
            <person name="Howarth C."/>
            <person name="Larson L."/>
            <person name="Lui A."/>
            <person name="MacDonald P.J.P."/>
            <person name="Montmayeur A."/>
            <person name="Murphy C."/>
            <person name="Neiman D."/>
            <person name="Pearson M."/>
            <person name="Priest M."/>
            <person name="Roberts A."/>
            <person name="Saif S."/>
            <person name="Shea T."/>
            <person name="Shenoy N."/>
            <person name="Sisk P."/>
            <person name="Stolte C."/>
            <person name="Sykes S."/>
            <person name="Wortman J."/>
            <person name="Nusbaum C."/>
            <person name="Birren B."/>
        </authorList>
    </citation>
    <scope>NUCLEOTIDE SEQUENCE [LARGE SCALE GENOMIC DNA]</scope>
    <source>
        <strain evidence="7 8">ACB7</strain>
    </source>
</reference>
<dbReference type="InterPro" id="IPR007197">
    <property type="entry name" value="rSAM"/>
</dbReference>
<keyword evidence="8" id="KW-1185">Reference proteome</keyword>
<dbReference type="GO" id="GO:0006779">
    <property type="term" value="P:porphyrin-containing compound biosynthetic process"/>
    <property type="evidence" value="ECO:0007669"/>
    <property type="project" value="TreeGrafter"/>
</dbReference>
<feature type="region of interest" description="Disordered" evidence="5">
    <location>
        <begin position="52"/>
        <end position="74"/>
    </location>
</feature>
<dbReference type="InterPro" id="IPR006638">
    <property type="entry name" value="Elp3/MiaA/NifB-like_rSAM"/>
</dbReference>
<dbReference type="PATRIC" id="fig|796944.3.peg.1594"/>
<dbReference type="RefSeq" id="WP_009536698.1">
    <property type="nucleotide sequence ID" value="NZ_JH414504.1"/>
</dbReference>
<dbReference type="NCBIfam" id="TIGR03994">
    <property type="entry name" value="rSAM_HemZ"/>
    <property type="match status" value="1"/>
</dbReference>
<dbReference type="GO" id="GO:0005737">
    <property type="term" value="C:cytoplasm"/>
    <property type="evidence" value="ECO:0007669"/>
    <property type="project" value="TreeGrafter"/>
</dbReference>
<evidence type="ECO:0000256" key="5">
    <source>
        <dbReference type="SAM" id="MobiDB-lite"/>
    </source>
</evidence>
<dbReference type="SFLD" id="SFLDG01082">
    <property type="entry name" value="B12-binding_domain_containing"/>
    <property type="match status" value="1"/>
</dbReference>
<evidence type="ECO:0000313" key="8">
    <source>
        <dbReference type="Proteomes" id="UP000003527"/>
    </source>
</evidence>
<keyword evidence="4" id="KW-0411">Iron-sulfur</keyword>
<keyword evidence="3" id="KW-0408">Iron</keyword>
<dbReference type="InterPro" id="IPR034505">
    <property type="entry name" value="Coproporphyrinogen-III_oxidase"/>
</dbReference>